<dbReference type="AlphaFoldDB" id="A0A6G4WC42"/>
<evidence type="ECO:0000313" key="3">
    <source>
        <dbReference type="Proteomes" id="UP001642900"/>
    </source>
</evidence>
<sequence>MRYLADECLGRLIVSKLRDHGHDVEWVGDVSKGIPDELVLAWSVRDERVLLTEDFDYGDLIFSRGHPAYGVVVLQLSTFPGPWDEVASAVVERLADQESRFLGNLTVLGRTRIKPRELPAR</sequence>
<dbReference type="Proteomes" id="UP001642900">
    <property type="component" value="Unassembled WGS sequence"/>
</dbReference>
<gene>
    <name evidence="2" type="ORF">G6N73_11370</name>
</gene>
<name>A0A6G4WC42_9HYPH</name>
<dbReference type="EMBL" id="JAAKZF010000011">
    <property type="protein sequence ID" value="NGO51773.1"/>
    <property type="molecule type" value="Genomic_DNA"/>
</dbReference>
<proteinExistence type="predicted"/>
<dbReference type="InterPro" id="IPR041049">
    <property type="entry name" value="DUF5615"/>
</dbReference>
<dbReference type="Pfam" id="PF18480">
    <property type="entry name" value="DUF5615"/>
    <property type="match status" value="1"/>
</dbReference>
<comment type="caution">
    <text evidence="2">The sequence shown here is derived from an EMBL/GenBank/DDBJ whole genome shotgun (WGS) entry which is preliminary data.</text>
</comment>
<protein>
    <submittedName>
        <fullName evidence="2">DUF5615 family PIN-like protein</fullName>
    </submittedName>
</protein>
<evidence type="ECO:0000259" key="1">
    <source>
        <dbReference type="Pfam" id="PF18480"/>
    </source>
</evidence>
<organism evidence="2 3">
    <name type="scientific">Allomesorhizobium camelthorni</name>
    <dbReference type="NCBI Taxonomy" id="475069"/>
    <lineage>
        <taxon>Bacteria</taxon>
        <taxon>Pseudomonadati</taxon>
        <taxon>Pseudomonadota</taxon>
        <taxon>Alphaproteobacteria</taxon>
        <taxon>Hyphomicrobiales</taxon>
        <taxon>Phyllobacteriaceae</taxon>
        <taxon>Allomesorhizobium</taxon>
    </lineage>
</organism>
<dbReference type="RefSeq" id="WP_165027638.1">
    <property type="nucleotide sequence ID" value="NZ_JAAKZF010000011.1"/>
</dbReference>
<keyword evidence="3" id="KW-1185">Reference proteome</keyword>
<accession>A0A6G4WC42</accession>
<feature type="domain" description="DUF5615" evidence="1">
    <location>
        <begin position="1"/>
        <end position="108"/>
    </location>
</feature>
<evidence type="ECO:0000313" key="2">
    <source>
        <dbReference type="EMBL" id="NGO51773.1"/>
    </source>
</evidence>
<reference evidence="2 3" key="1">
    <citation type="submission" date="2020-02" db="EMBL/GenBank/DDBJ databases">
        <title>Genome sequence of strain CCNWXJ40-4.</title>
        <authorList>
            <person name="Gao J."/>
            <person name="Sun J."/>
        </authorList>
    </citation>
    <scope>NUCLEOTIDE SEQUENCE [LARGE SCALE GENOMIC DNA]</scope>
    <source>
        <strain evidence="2 3">CCNWXJ 40-4</strain>
    </source>
</reference>